<evidence type="ECO:0000256" key="2">
    <source>
        <dbReference type="ARBA" id="ARBA00022723"/>
    </source>
</evidence>
<dbReference type="InterPro" id="IPR002908">
    <property type="entry name" value="Frataxin/CyaY"/>
</dbReference>
<dbReference type="PROSITE" id="PS50810">
    <property type="entry name" value="FRATAXIN_2"/>
    <property type="match status" value="1"/>
</dbReference>
<protein>
    <recommendedName>
        <fullName evidence="4">Iron-sulfur cluster assembly protein CyaY</fullName>
    </recommendedName>
</protein>
<comment type="function">
    <text evidence="4">Involved in iron-sulfur (Fe-S) cluster assembly. May act as a regulator of Fe-S biogenesis.</text>
</comment>
<keyword evidence="3 4" id="KW-0408">Iron</keyword>
<dbReference type="GO" id="GO:0016226">
    <property type="term" value="P:iron-sulfur cluster assembly"/>
    <property type="evidence" value="ECO:0007669"/>
    <property type="project" value="UniProtKB-UniRule"/>
</dbReference>
<gene>
    <name evidence="4 5" type="primary">cyaY</name>
    <name evidence="5" type="ORF">ABHF33_11820</name>
</gene>
<dbReference type="InterPro" id="IPR020895">
    <property type="entry name" value="Frataxin_CS"/>
</dbReference>
<reference evidence="5" key="1">
    <citation type="submission" date="2024-05" db="EMBL/GenBank/DDBJ databases">
        <authorList>
            <person name="Yang L."/>
            <person name="Pan L."/>
        </authorList>
    </citation>
    <scope>NUCLEOTIDE SEQUENCE</scope>
    <source>
        <strain evidence="5">FCG-7</strain>
    </source>
</reference>
<evidence type="ECO:0000256" key="4">
    <source>
        <dbReference type="HAMAP-Rule" id="MF_00142"/>
    </source>
</evidence>
<sequence length="106" mass="11587">MTESEFLTASDAIFAHIENALDDVVFDVDPLRAGNVLEIEFEDGSKVIVNRHTPNQELWIAAKSGGYHYRLLDGAWINTRGTGEFFADLSAAIAAHAKAPFVLAQP</sequence>
<dbReference type="Pfam" id="PF01491">
    <property type="entry name" value="Frataxin_Cyay"/>
    <property type="match status" value="1"/>
</dbReference>
<dbReference type="GO" id="GO:0008199">
    <property type="term" value="F:ferric iron binding"/>
    <property type="evidence" value="ECO:0007669"/>
    <property type="project" value="InterPro"/>
</dbReference>
<dbReference type="HAMAP" id="MF_00142">
    <property type="entry name" value="CyaY"/>
    <property type="match status" value="1"/>
</dbReference>
<comment type="similarity">
    <text evidence="1 4">Belongs to the frataxin family.</text>
</comment>
<name>A0AAU7F767_9NEIS</name>
<dbReference type="PROSITE" id="PS01344">
    <property type="entry name" value="FRATAXIN_1"/>
    <property type="match status" value="1"/>
</dbReference>
<dbReference type="SMART" id="SM01219">
    <property type="entry name" value="Frataxin_Cyay"/>
    <property type="match status" value="1"/>
</dbReference>
<proteinExistence type="inferred from homology"/>
<dbReference type="Gene3D" id="3.30.920.10">
    <property type="entry name" value="Frataxin/CyaY"/>
    <property type="match status" value="1"/>
</dbReference>
<dbReference type="InterPro" id="IPR047584">
    <property type="entry name" value="CyaY"/>
</dbReference>
<dbReference type="SUPFAM" id="SSF55387">
    <property type="entry name" value="Frataxin/Nqo15-like"/>
    <property type="match status" value="1"/>
</dbReference>
<evidence type="ECO:0000256" key="1">
    <source>
        <dbReference type="ARBA" id="ARBA00008183"/>
    </source>
</evidence>
<dbReference type="InterPro" id="IPR036524">
    <property type="entry name" value="Frataxin/CyaY_sf"/>
</dbReference>
<evidence type="ECO:0000313" key="5">
    <source>
        <dbReference type="EMBL" id="XBL99748.1"/>
    </source>
</evidence>
<dbReference type="KEGG" id="cmav:ABHF33_11820"/>
<dbReference type="AlphaFoldDB" id="A0AAU7F767"/>
<evidence type="ECO:0000256" key="3">
    <source>
        <dbReference type="ARBA" id="ARBA00023004"/>
    </source>
</evidence>
<dbReference type="EMBL" id="CP157355">
    <property type="protein sequence ID" value="XBL99748.1"/>
    <property type="molecule type" value="Genomic_DNA"/>
</dbReference>
<accession>A0AAU7F767</accession>
<dbReference type="RefSeq" id="WP_348944152.1">
    <property type="nucleotide sequence ID" value="NZ_CP157355.1"/>
</dbReference>
<dbReference type="GO" id="GO:0005737">
    <property type="term" value="C:cytoplasm"/>
    <property type="evidence" value="ECO:0007669"/>
    <property type="project" value="UniProtKB-ARBA"/>
</dbReference>
<dbReference type="NCBIfam" id="TIGR03421">
    <property type="entry name" value="FeS_CyaY"/>
    <property type="match status" value="1"/>
</dbReference>
<organism evidence="5">
    <name type="scientific">Chitinibacter mangrovi</name>
    <dbReference type="NCBI Taxonomy" id="3153927"/>
    <lineage>
        <taxon>Bacteria</taxon>
        <taxon>Pseudomonadati</taxon>
        <taxon>Pseudomonadota</taxon>
        <taxon>Betaproteobacteria</taxon>
        <taxon>Neisseriales</taxon>
        <taxon>Chitinibacteraceae</taxon>
        <taxon>Chitinibacter</taxon>
    </lineage>
</organism>
<keyword evidence="2 4" id="KW-0479">Metal-binding</keyword>